<dbReference type="Pfam" id="PF01979">
    <property type="entry name" value="Amidohydro_1"/>
    <property type="match status" value="1"/>
</dbReference>
<dbReference type="Pfam" id="PF00561">
    <property type="entry name" value="Abhydrolase_1"/>
    <property type="match status" value="1"/>
</dbReference>
<evidence type="ECO:0000259" key="3">
    <source>
        <dbReference type="Pfam" id="PF01979"/>
    </source>
</evidence>
<reference evidence="4 5" key="2">
    <citation type="submission" date="2020-05" db="EMBL/GenBank/DDBJ databases">
        <authorList>
            <person name="Khan S.A."/>
            <person name="Jeon C.O."/>
            <person name="Chun B.H."/>
        </authorList>
    </citation>
    <scope>NUCLEOTIDE SEQUENCE [LARGE SCALE GENOMIC DNA]</scope>
    <source>
        <strain evidence="4 5">H242</strain>
    </source>
</reference>
<accession>A0ABX6P0P2</accession>
<dbReference type="EMBL" id="CP053418">
    <property type="protein sequence ID" value="QJW83242.1"/>
    <property type="molecule type" value="Genomic_DNA"/>
</dbReference>
<dbReference type="Gene3D" id="3.40.50.1820">
    <property type="entry name" value="alpha/beta hydrolase"/>
    <property type="match status" value="1"/>
</dbReference>
<proteinExistence type="predicted"/>
<evidence type="ECO:0000256" key="1">
    <source>
        <dbReference type="SAM" id="MobiDB-lite"/>
    </source>
</evidence>
<dbReference type="InterPro" id="IPR029058">
    <property type="entry name" value="AB_hydrolase_fold"/>
</dbReference>
<protein>
    <submittedName>
        <fullName evidence="4">Alpha/beta fold hydrolase</fullName>
    </submittedName>
</protein>
<dbReference type="PRINTS" id="PR00111">
    <property type="entry name" value="ABHYDROLASE"/>
</dbReference>
<dbReference type="InterPro" id="IPR006680">
    <property type="entry name" value="Amidohydro-rel"/>
</dbReference>
<keyword evidence="4" id="KW-0378">Hydrolase</keyword>
<feature type="region of interest" description="Disordered" evidence="1">
    <location>
        <begin position="303"/>
        <end position="331"/>
    </location>
</feature>
<keyword evidence="5" id="KW-1185">Reference proteome</keyword>
<dbReference type="PANTHER" id="PTHR43135">
    <property type="entry name" value="ALPHA-D-RIBOSE 1-METHYLPHOSPHONATE 5-TRIPHOSPHATE DIPHOSPHATASE"/>
    <property type="match status" value="1"/>
</dbReference>
<feature type="compositionally biased region" description="Basic residues" evidence="1">
    <location>
        <begin position="310"/>
        <end position="321"/>
    </location>
</feature>
<dbReference type="SUPFAM" id="SSF53474">
    <property type="entry name" value="alpha/beta-Hydrolases"/>
    <property type="match status" value="1"/>
</dbReference>
<dbReference type="PANTHER" id="PTHR43135:SF3">
    <property type="entry name" value="ALPHA-D-RIBOSE 1-METHYLPHOSPHONATE 5-TRIPHOSPHATE DIPHOSPHATASE"/>
    <property type="match status" value="1"/>
</dbReference>
<feature type="domain" description="Amidohydrolase-related" evidence="3">
    <location>
        <begin position="340"/>
        <end position="540"/>
    </location>
</feature>
<evidence type="ECO:0000313" key="4">
    <source>
        <dbReference type="EMBL" id="QJW83242.1"/>
    </source>
</evidence>
<dbReference type="InterPro" id="IPR000639">
    <property type="entry name" value="Epox_hydrolase-like"/>
</dbReference>
<dbReference type="InterPro" id="IPR032466">
    <property type="entry name" value="Metal_Hydrolase"/>
</dbReference>
<dbReference type="InterPro" id="IPR051781">
    <property type="entry name" value="Metallo-dep_Hydrolase"/>
</dbReference>
<name>A0ABX6P0P2_9BURK</name>
<dbReference type="InterPro" id="IPR000073">
    <property type="entry name" value="AB_hydrolase_1"/>
</dbReference>
<dbReference type="Proteomes" id="UP000500826">
    <property type="component" value="Chromosome"/>
</dbReference>
<gene>
    <name evidence="4" type="ORF">HK414_00130</name>
</gene>
<dbReference type="SUPFAM" id="SSF51556">
    <property type="entry name" value="Metallo-dependent hydrolases"/>
    <property type="match status" value="1"/>
</dbReference>
<evidence type="ECO:0000259" key="2">
    <source>
        <dbReference type="Pfam" id="PF00561"/>
    </source>
</evidence>
<dbReference type="GO" id="GO:0016787">
    <property type="term" value="F:hydrolase activity"/>
    <property type="evidence" value="ECO:0007669"/>
    <property type="project" value="UniProtKB-KW"/>
</dbReference>
<sequence>MISYPLAAGPVLTRVLEAGSGDRTVVLVHGTGGRADRWIRNIDAIAAAGYHVYAFDLPGHGFASKGEGVACSVPAYREVLGHVLDAIGARKATIVGTSLGGHVVASYACEHPERVNGIVLVGSMGLVPIGAEAAGRIQAGANNQTREGVAGKMARVIADPALVTPDMLEEEWRINNSAGAKESFAALGNYIASDLDKEVVGEQLAKADFPVLLVWGEQDKTVSPDVGRKVRALVPHSKLALIADAAHTAYFEKPEAFNGVLTGFLQNPRHAAPGRRRHLGLSHEAVHHRRHADRRHRPCAAAAALDRDRQRSHHAGCRGRRPGAAAPPNAQVARDATGQTVMPGMVDAHCHISYGVARGIEEQDLFGSAEYRAIRGTYHARAVLQAGVTSFSDPGGSWFVAVAVRDAIKAGLFPGPRISAAARYLSTHAALTDYFPSWVGSPRSGVGALTEGASQMVNEVRDQVKNGVDFIKIAASGESSILTPGGGSVPAFNAEELKVIVQEAHRLGRRVTAHARSGQSVMDCVEAGIDWIMHADFMDAQQADRLAESGIPCCPALTFTANIADWGHIAGCSQARIDRFKRRIQPVNATHSLNISAGVWKPSVLRGLSFNCLAIALSWVWEKSERSMPFGMY</sequence>
<dbReference type="Gene3D" id="3.20.20.140">
    <property type="entry name" value="Metal-dependent hydrolases"/>
    <property type="match status" value="1"/>
</dbReference>
<evidence type="ECO:0000313" key="5">
    <source>
        <dbReference type="Proteomes" id="UP000500826"/>
    </source>
</evidence>
<organism evidence="4 5">
    <name type="scientific">Ramlibacter terrae</name>
    <dbReference type="NCBI Taxonomy" id="2732511"/>
    <lineage>
        <taxon>Bacteria</taxon>
        <taxon>Pseudomonadati</taxon>
        <taxon>Pseudomonadota</taxon>
        <taxon>Betaproteobacteria</taxon>
        <taxon>Burkholderiales</taxon>
        <taxon>Comamonadaceae</taxon>
        <taxon>Ramlibacter</taxon>
    </lineage>
</organism>
<dbReference type="PRINTS" id="PR00412">
    <property type="entry name" value="EPOXHYDRLASE"/>
</dbReference>
<reference evidence="4 5" key="1">
    <citation type="submission" date="2020-05" db="EMBL/GenBank/DDBJ databases">
        <title>Ramlibacter rhizophilus sp. nov., isolated from rhizosphere soil of national flower Mugunghwa from South Korea.</title>
        <authorList>
            <person name="Zheng-Fei Y."/>
            <person name="Huan T."/>
        </authorList>
    </citation>
    <scope>NUCLEOTIDE SEQUENCE [LARGE SCALE GENOMIC DNA]</scope>
    <source>
        <strain evidence="4 5">H242</strain>
    </source>
</reference>
<feature type="domain" description="AB hydrolase-1" evidence="2">
    <location>
        <begin position="24"/>
        <end position="254"/>
    </location>
</feature>